<accession>A0A380N059</accession>
<dbReference type="AlphaFoldDB" id="A0A380N059"/>
<dbReference type="Proteomes" id="UP000254601">
    <property type="component" value="Unassembled WGS sequence"/>
</dbReference>
<evidence type="ECO:0008006" key="3">
    <source>
        <dbReference type="Google" id="ProtNLM"/>
    </source>
</evidence>
<evidence type="ECO:0000313" key="2">
    <source>
        <dbReference type="Proteomes" id="UP000254601"/>
    </source>
</evidence>
<evidence type="ECO:0000313" key="1">
    <source>
        <dbReference type="EMBL" id="SUO97127.1"/>
    </source>
</evidence>
<reference evidence="1 2" key="1">
    <citation type="submission" date="2018-06" db="EMBL/GenBank/DDBJ databases">
        <authorList>
            <consortium name="Pathogen Informatics"/>
            <person name="Doyle S."/>
        </authorList>
    </citation>
    <scope>NUCLEOTIDE SEQUENCE [LARGE SCALE GENOMIC DNA]</scope>
    <source>
        <strain evidence="1 2">NCTC13337</strain>
    </source>
</reference>
<name>A0A380N059_9GAMM</name>
<dbReference type="EMBL" id="UHIC01000001">
    <property type="protein sequence ID" value="SUO97127.1"/>
    <property type="molecule type" value="Genomic_DNA"/>
</dbReference>
<keyword evidence="2" id="KW-1185">Reference proteome</keyword>
<protein>
    <recommendedName>
        <fullName evidence="3">Transposase DDE domain</fullName>
    </recommendedName>
</protein>
<sequence>MIITQDYDGEWLFIDSSVVKVHQHSFGAASQQYEALGKSVAGNSSKIHLVADTCSNLVIIEVSAGQRHDS</sequence>
<proteinExistence type="predicted"/>
<organism evidence="1 2">
    <name type="scientific">Suttonella ornithocola</name>
    <dbReference type="NCBI Taxonomy" id="279832"/>
    <lineage>
        <taxon>Bacteria</taxon>
        <taxon>Pseudomonadati</taxon>
        <taxon>Pseudomonadota</taxon>
        <taxon>Gammaproteobacteria</taxon>
        <taxon>Cardiobacteriales</taxon>
        <taxon>Cardiobacteriaceae</taxon>
        <taxon>Suttonella</taxon>
    </lineage>
</organism>
<gene>
    <name evidence="1" type="ORF">NCTC13337_02182</name>
</gene>